<keyword evidence="3" id="KW-1185">Reference proteome</keyword>
<comment type="caution">
    <text evidence="2">The sequence shown here is derived from an EMBL/GenBank/DDBJ whole genome shotgun (WGS) entry which is preliminary data.</text>
</comment>
<name>A0A8S3R9J8_MYTED</name>
<dbReference type="Proteomes" id="UP000683360">
    <property type="component" value="Unassembled WGS sequence"/>
</dbReference>
<evidence type="ECO:0000313" key="2">
    <source>
        <dbReference type="EMBL" id="CAG2203417.1"/>
    </source>
</evidence>
<feature type="compositionally biased region" description="Polar residues" evidence="1">
    <location>
        <begin position="224"/>
        <end position="252"/>
    </location>
</feature>
<reference evidence="2" key="1">
    <citation type="submission" date="2021-03" db="EMBL/GenBank/DDBJ databases">
        <authorList>
            <person name="Bekaert M."/>
        </authorList>
    </citation>
    <scope>NUCLEOTIDE SEQUENCE</scope>
</reference>
<dbReference type="AlphaFoldDB" id="A0A8S3R9J8"/>
<protein>
    <submittedName>
        <fullName evidence="2">Uncharacterized protein</fullName>
    </submittedName>
</protein>
<feature type="compositionally biased region" description="Polar residues" evidence="1">
    <location>
        <begin position="277"/>
        <end position="290"/>
    </location>
</feature>
<feature type="region of interest" description="Disordered" evidence="1">
    <location>
        <begin position="221"/>
        <end position="290"/>
    </location>
</feature>
<organism evidence="2 3">
    <name type="scientific">Mytilus edulis</name>
    <name type="common">Blue mussel</name>
    <dbReference type="NCBI Taxonomy" id="6550"/>
    <lineage>
        <taxon>Eukaryota</taxon>
        <taxon>Metazoa</taxon>
        <taxon>Spiralia</taxon>
        <taxon>Lophotrochozoa</taxon>
        <taxon>Mollusca</taxon>
        <taxon>Bivalvia</taxon>
        <taxon>Autobranchia</taxon>
        <taxon>Pteriomorphia</taxon>
        <taxon>Mytilida</taxon>
        <taxon>Mytiloidea</taxon>
        <taxon>Mytilidae</taxon>
        <taxon>Mytilinae</taxon>
        <taxon>Mytilus</taxon>
    </lineage>
</organism>
<sequence>MDEANFDNNLSGFILSVLYAACSGMEADSLSDQRTRTGDTDTITIEPNKEREEETVREEERVAILGDFRSKELKRLTGTVLQIKTEKAAKQGTRIMGKQILLKLKKQPAKRNVLPSFRLLETLKDKSLLKRLDEKKLERGKRAETHKKATIKIKKQFEEFHYPAVAILLSSYSSTEQAPSPYNEYCHQRSKSATTVFSSKQIDPGELKLDLTLLDENREEGYNLNDTTNSSIKPDYQNMTRTSHSELYTSSDIGDPSKPKLKPSFTQEIEERHETTRAQLSGSTNHKSTE</sequence>
<gene>
    <name evidence="2" type="ORF">MEDL_17904</name>
</gene>
<dbReference type="OrthoDB" id="6210861at2759"/>
<evidence type="ECO:0000256" key="1">
    <source>
        <dbReference type="SAM" id="MobiDB-lite"/>
    </source>
</evidence>
<evidence type="ECO:0000313" key="3">
    <source>
        <dbReference type="Proteomes" id="UP000683360"/>
    </source>
</evidence>
<proteinExistence type="predicted"/>
<dbReference type="EMBL" id="CAJPWZ010000918">
    <property type="protein sequence ID" value="CAG2203417.1"/>
    <property type="molecule type" value="Genomic_DNA"/>
</dbReference>
<accession>A0A8S3R9J8</accession>